<name>A0ACB9UWM3_9CETA</name>
<comment type="caution">
    <text evidence="1">The sequence shown here is derived from an EMBL/GenBank/DDBJ whole genome shotgun (WGS) entry which is preliminary data.</text>
</comment>
<gene>
    <name evidence="1" type="ORF">MJG53_009368</name>
</gene>
<accession>A0ACB9UWM3</accession>
<dbReference type="EMBL" id="CM043034">
    <property type="protein sequence ID" value="KAI4581843.1"/>
    <property type="molecule type" value="Genomic_DNA"/>
</dbReference>
<organism evidence="1 2">
    <name type="scientific">Ovis ammon polii x Ovis aries</name>
    <dbReference type="NCBI Taxonomy" id="2918886"/>
    <lineage>
        <taxon>Eukaryota</taxon>
        <taxon>Metazoa</taxon>
        <taxon>Chordata</taxon>
        <taxon>Craniata</taxon>
        <taxon>Vertebrata</taxon>
        <taxon>Euteleostomi</taxon>
        <taxon>Mammalia</taxon>
        <taxon>Eutheria</taxon>
        <taxon>Laurasiatheria</taxon>
        <taxon>Artiodactyla</taxon>
        <taxon>Ruminantia</taxon>
        <taxon>Pecora</taxon>
        <taxon>Bovidae</taxon>
        <taxon>Caprinae</taxon>
        <taxon>Ovis</taxon>
    </lineage>
</organism>
<proteinExistence type="predicted"/>
<evidence type="ECO:0000313" key="1">
    <source>
        <dbReference type="EMBL" id="KAI4581843.1"/>
    </source>
</evidence>
<evidence type="ECO:0000313" key="2">
    <source>
        <dbReference type="Proteomes" id="UP001057279"/>
    </source>
</evidence>
<dbReference type="Proteomes" id="UP001057279">
    <property type="component" value="Linkage Group LG09"/>
</dbReference>
<keyword evidence="2" id="KW-1185">Reference proteome</keyword>
<sequence length="199" mass="21485">MLIMELGLYPKGCAAWGHNTGQGQNEVAVCGTPSEFPVFGKLSLNSTGQCERDSLTGYLTSGQTQWLTMGLAATRPPNPHQSQHPTQSTKTLQVSPLHFNILQVKGQGLRPQEKDEEEQKKKEGKQMRGDVTQAGNSLGKNIANGSDDGPLGEMWIPRRQTAKPSFEDSGSGRAPQAIVGAGSKIRRMPQGFLVTKRSA</sequence>
<reference evidence="1" key="1">
    <citation type="submission" date="2022-03" db="EMBL/GenBank/DDBJ databases">
        <title>Genomic analyses of argali, domestic sheep and their hybrids provide insights into chromosomal evolution, heterosis and genetic basis of agronomic traits.</title>
        <authorList>
            <person name="Li M."/>
        </authorList>
    </citation>
    <scope>NUCLEOTIDE SEQUENCE</scope>
    <source>
        <strain evidence="1">F1 hybrid</strain>
    </source>
</reference>
<protein>
    <submittedName>
        <fullName evidence="1">Uncharacterized protein</fullName>
    </submittedName>
</protein>